<reference evidence="1" key="2">
    <citation type="submission" date="2022-06" db="UniProtKB">
        <authorList>
            <consortium name="EnsemblMetazoa"/>
        </authorList>
    </citation>
    <scope>IDENTIFICATION</scope>
    <source>
        <strain evidence="1">PS312</strain>
    </source>
</reference>
<dbReference type="Proteomes" id="UP000005239">
    <property type="component" value="Unassembled WGS sequence"/>
</dbReference>
<dbReference type="AlphaFoldDB" id="A0A2A6C2D2"/>
<proteinExistence type="predicted"/>
<reference evidence="2" key="1">
    <citation type="journal article" date="2008" name="Nat. Genet.">
        <title>The Pristionchus pacificus genome provides a unique perspective on nematode lifestyle and parasitism.</title>
        <authorList>
            <person name="Dieterich C."/>
            <person name="Clifton S.W."/>
            <person name="Schuster L.N."/>
            <person name="Chinwalla A."/>
            <person name="Delehaunty K."/>
            <person name="Dinkelacker I."/>
            <person name="Fulton L."/>
            <person name="Fulton R."/>
            <person name="Godfrey J."/>
            <person name="Minx P."/>
            <person name="Mitreva M."/>
            <person name="Roeseler W."/>
            <person name="Tian H."/>
            <person name="Witte H."/>
            <person name="Yang S.P."/>
            <person name="Wilson R.K."/>
            <person name="Sommer R.J."/>
        </authorList>
    </citation>
    <scope>NUCLEOTIDE SEQUENCE [LARGE SCALE GENOMIC DNA]</scope>
    <source>
        <strain evidence="2">PS312</strain>
    </source>
</reference>
<sequence>MSSLSIMIIMVIVDTSYTTGNMFIRERVITADGVFAMLGTTPYVKGKEDWSPSALHLIGVGLSFTVLRVYV</sequence>
<gene>
    <name evidence="1" type="primary">WBGene00283930</name>
</gene>
<evidence type="ECO:0000313" key="1">
    <source>
        <dbReference type="EnsemblMetazoa" id="PPA45561.1"/>
    </source>
</evidence>
<name>A0A2A6C2D2_PRIPA</name>
<accession>A0A2A6C2D2</accession>
<dbReference type="EnsemblMetazoa" id="PPA45561.1">
    <property type="protein sequence ID" value="PPA45561.1"/>
    <property type="gene ID" value="WBGene00283930"/>
</dbReference>
<accession>A0A8R1Z8F2</accession>
<evidence type="ECO:0000313" key="2">
    <source>
        <dbReference type="Proteomes" id="UP000005239"/>
    </source>
</evidence>
<organism evidence="1 2">
    <name type="scientific">Pristionchus pacificus</name>
    <name type="common">Parasitic nematode worm</name>
    <dbReference type="NCBI Taxonomy" id="54126"/>
    <lineage>
        <taxon>Eukaryota</taxon>
        <taxon>Metazoa</taxon>
        <taxon>Ecdysozoa</taxon>
        <taxon>Nematoda</taxon>
        <taxon>Chromadorea</taxon>
        <taxon>Rhabditida</taxon>
        <taxon>Rhabditina</taxon>
        <taxon>Diplogasteromorpha</taxon>
        <taxon>Diplogasteroidea</taxon>
        <taxon>Neodiplogasteridae</taxon>
        <taxon>Pristionchus</taxon>
    </lineage>
</organism>
<protein>
    <submittedName>
        <fullName evidence="1">Uncharacterized protein</fullName>
    </submittedName>
</protein>
<keyword evidence="2" id="KW-1185">Reference proteome</keyword>